<protein>
    <submittedName>
        <fullName evidence="1">Uncharacterized protein</fullName>
    </submittedName>
</protein>
<sequence length="69" mass="8013">MSLFVDGMIVYIEIVKESTKKPNQNKRTKKPLLELISNYSKVAGYEGNIQKSIVSYISAMNKWNLEFKR</sequence>
<keyword evidence="2" id="KW-1185">Reference proteome</keyword>
<dbReference type="Proteomes" id="UP000291022">
    <property type="component" value="Unassembled WGS sequence"/>
</dbReference>
<evidence type="ECO:0000313" key="1">
    <source>
        <dbReference type="Ensembl" id="ENSUAMP00000009002.1"/>
    </source>
</evidence>
<dbReference type="AlphaFoldDB" id="A0A452QTP8"/>
<organism evidence="1 2">
    <name type="scientific">Ursus americanus</name>
    <name type="common">American black bear</name>
    <name type="synonym">Euarctos americanus</name>
    <dbReference type="NCBI Taxonomy" id="9643"/>
    <lineage>
        <taxon>Eukaryota</taxon>
        <taxon>Metazoa</taxon>
        <taxon>Chordata</taxon>
        <taxon>Craniata</taxon>
        <taxon>Vertebrata</taxon>
        <taxon>Euteleostomi</taxon>
        <taxon>Mammalia</taxon>
        <taxon>Eutheria</taxon>
        <taxon>Laurasiatheria</taxon>
        <taxon>Carnivora</taxon>
        <taxon>Caniformia</taxon>
        <taxon>Ursidae</taxon>
        <taxon>Ursus</taxon>
    </lineage>
</organism>
<reference evidence="2" key="1">
    <citation type="submission" date="2016-06" db="EMBL/GenBank/DDBJ databases">
        <title>De novo assembly and RNA-Seq shows season-dependent expression and editing in black bear kidneys.</title>
        <authorList>
            <person name="Korstanje R."/>
            <person name="Srivastava A."/>
            <person name="Sarsani V.K."/>
            <person name="Sheehan S.M."/>
            <person name="Seger R.L."/>
            <person name="Barter M.E."/>
            <person name="Lindqvist C."/>
            <person name="Brody L.C."/>
            <person name="Mullikin J.C."/>
        </authorList>
    </citation>
    <scope>NUCLEOTIDE SEQUENCE [LARGE SCALE GENOMIC DNA]</scope>
</reference>
<accession>A0A452QTP8</accession>
<name>A0A452QTP8_URSAM</name>
<proteinExistence type="predicted"/>
<dbReference type="Ensembl" id="ENSUAMT00000010133.1">
    <property type="protein sequence ID" value="ENSUAMP00000009002.1"/>
    <property type="gene ID" value="ENSUAMG00000007534.1"/>
</dbReference>
<reference evidence="1" key="3">
    <citation type="submission" date="2025-09" db="UniProtKB">
        <authorList>
            <consortium name="Ensembl"/>
        </authorList>
    </citation>
    <scope>IDENTIFICATION</scope>
</reference>
<reference evidence="1" key="2">
    <citation type="submission" date="2025-08" db="UniProtKB">
        <authorList>
            <consortium name="Ensembl"/>
        </authorList>
    </citation>
    <scope>IDENTIFICATION</scope>
</reference>
<evidence type="ECO:0000313" key="2">
    <source>
        <dbReference type="Proteomes" id="UP000291022"/>
    </source>
</evidence>
<dbReference type="GeneTree" id="ENSGT01140000285417"/>